<organism evidence="12 13">
    <name type="scientific">Legionella israelensis</name>
    <dbReference type="NCBI Taxonomy" id="454"/>
    <lineage>
        <taxon>Bacteria</taxon>
        <taxon>Pseudomonadati</taxon>
        <taxon>Pseudomonadota</taxon>
        <taxon>Gammaproteobacteria</taxon>
        <taxon>Legionellales</taxon>
        <taxon>Legionellaceae</taxon>
        <taxon>Legionella</taxon>
    </lineage>
</organism>
<evidence type="ECO:0000256" key="2">
    <source>
        <dbReference type="ARBA" id="ARBA00012962"/>
    </source>
</evidence>
<accession>A0A0W0W418</accession>
<feature type="domain" description="Quinate/shikimate 5-dehydrogenase/glutamyl-tRNA reductase" evidence="9">
    <location>
        <begin position="115"/>
        <end position="187"/>
    </location>
</feature>
<feature type="binding site" evidence="8">
    <location>
        <begin position="15"/>
        <end position="17"/>
    </location>
    <ligand>
        <name>shikimate</name>
        <dbReference type="ChEBI" id="CHEBI:36208"/>
    </ligand>
</feature>
<evidence type="ECO:0000259" key="11">
    <source>
        <dbReference type="Pfam" id="PF18317"/>
    </source>
</evidence>
<gene>
    <name evidence="8 12" type="primary">aroE</name>
    <name evidence="12" type="ORF">Lisr_1028</name>
</gene>
<dbReference type="Gene3D" id="3.40.50.10860">
    <property type="entry name" value="Leucine Dehydrogenase, chain A, domain 1"/>
    <property type="match status" value="1"/>
</dbReference>
<evidence type="ECO:0000313" key="13">
    <source>
        <dbReference type="Proteomes" id="UP000054761"/>
    </source>
</evidence>
<dbReference type="GO" id="GO:0004764">
    <property type="term" value="F:shikimate 3-dehydrogenase (NADP+) activity"/>
    <property type="evidence" value="ECO:0007669"/>
    <property type="project" value="UniProtKB-UniRule"/>
</dbReference>
<dbReference type="CDD" id="cd01065">
    <property type="entry name" value="NAD_bind_Shikimate_DH"/>
    <property type="match status" value="1"/>
</dbReference>
<dbReference type="InterPro" id="IPR046346">
    <property type="entry name" value="Aminoacid_DH-like_N_sf"/>
</dbReference>
<dbReference type="STRING" id="454.Lisr_1028"/>
<sequence length="268" mass="29366">MSYRFAVIGHPVAHSLSPVIHQDFASQADISLQYDKLLGDEHAFEKQVNDFFARGGRGLNVTLPFKERAYAMASMATKRCLAAKAANTLWMESGKLQADNTDGIGLIRDLQRYLTLNGRNILILGAGGAARGILSPLLDFSPDRLLVANRTLSKAESLKKDFPSIEVCSFEHLDFSSEIVINATSSSLSEGEVPFSSRLFAHRPFCYDLAYSSSGVTSFVAYVRALGCQAVDGLGMLVEQAAEAFKIWHGVMPDTLSVLKKLRIKQKD</sequence>
<dbReference type="InterPro" id="IPR013708">
    <property type="entry name" value="Shikimate_DH-bd_N"/>
</dbReference>
<comment type="function">
    <text evidence="8">Involved in the biosynthesis of the chorismate, which leads to the biosynthesis of aromatic amino acids. Catalyzes the reversible NADPH linked reduction of 3-dehydroshikimate (DHSA) to yield shikimate (SA).</text>
</comment>
<dbReference type="Pfam" id="PF18317">
    <property type="entry name" value="SDH_C"/>
    <property type="match status" value="1"/>
</dbReference>
<feature type="binding site" evidence="8">
    <location>
        <position position="87"/>
    </location>
    <ligand>
        <name>shikimate</name>
        <dbReference type="ChEBI" id="CHEBI:36208"/>
    </ligand>
</feature>
<comment type="caution">
    <text evidence="12">The sequence shown here is derived from an EMBL/GenBank/DDBJ whole genome shotgun (WGS) entry which is preliminary data.</text>
</comment>
<dbReference type="GO" id="GO:0019632">
    <property type="term" value="P:shikimate metabolic process"/>
    <property type="evidence" value="ECO:0007669"/>
    <property type="project" value="InterPro"/>
</dbReference>
<dbReference type="Gene3D" id="3.40.50.720">
    <property type="entry name" value="NAD(P)-binding Rossmann-like Domain"/>
    <property type="match status" value="1"/>
</dbReference>
<keyword evidence="6 8" id="KW-0057">Aromatic amino acid biosynthesis</keyword>
<evidence type="ECO:0000259" key="9">
    <source>
        <dbReference type="Pfam" id="PF01488"/>
    </source>
</evidence>
<dbReference type="SUPFAM" id="SSF53223">
    <property type="entry name" value="Aminoacid dehydrogenase-like, N-terminal domain"/>
    <property type="match status" value="1"/>
</dbReference>
<reference evidence="12 13" key="1">
    <citation type="submission" date="2015-11" db="EMBL/GenBank/DDBJ databases">
        <title>Genomic analysis of 38 Legionella species identifies large and diverse effector repertoires.</title>
        <authorList>
            <person name="Burstein D."/>
            <person name="Amaro F."/>
            <person name="Zusman T."/>
            <person name="Lifshitz Z."/>
            <person name="Cohen O."/>
            <person name="Gilbert J.A."/>
            <person name="Pupko T."/>
            <person name="Shuman H.A."/>
            <person name="Segal G."/>
        </authorList>
    </citation>
    <scope>NUCLEOTIDE SEQUENCE [LARGE SCALE GENOMIC DNA]</scope>
    <source>
        <strain evidence="12 13">Bercovier 4</strain>
    </source>
</reference>
<dbReference type="HAMAP" id="MF_00222">
    <property type="entry name" value="Shikimate_DH_AroE"/>
    <property type="match status" value="1"/>
</dbReference>
<feature type="binding site" evidence="8">
    <location>
        <position position="240"/>
    </location>
    <ligand>
        <name>shikimate</name>
        <dbReference type="ChEBI" id="CHEBI:36208"/>
    </ligand>
</feature>
<dbReference type="UniPathway" id="UPA00053">
    <property type="reaction ID" value="UER00087"/>
</dbReference>
<dbReference type="InterPro" id="IPR036291">
    <property type="entry name" value="NAD(P)-bd_dom_sf"/>
</dbReference>
<dbReference type="InterPro" id="IPR022893">
    <property type="entry name" value="Shikimate_DH_fam"/>
</dbReference>
<proteinExistence type="inferred from homology"/>
<evidence type="ECO:0000256" key="1">
    <source>
        <dbReference type="ARBA" id="ARBA00004871"/>
    </source>
</evidence>
<dbReference type="OrthoDB" id="9776868at2"/>
<dbReference type="InterPro" id="IPR041121">
    <property type="entry name" value="SDH_C"/>
</dbReference>
<comment type="catalytic activity">
    <reaction evidence="7 8">
        <text>shikimate + NADP(+) = 3-dehydroshikimate + NADPH + H(+)</text>
        <dbReference type="Rhea" id="RHEA:17737"/>
        <dbReference type="ChEBI" id="CHEBI:15378"/>
        <dbReference type="ChEBI" id="CHEBI:16630"/>
        <dbReference type="ChEBI" id="CHEBI:36208"/>
        <dbReference type="ChEBI" id="CHEBI:57783"/>
        <dbReference type="ChEBI" id="CHEBI:58349"/>
        <dbReference type="EC" id="1.1.1.25"/>
    </reaction>
</comment>
<dbReference type="Pfam" id="PF01488">
    <property type="entry name" value="Shikimate_DH"/>
    <property type="match status" value="1"/>
</dbReference>
<dbReference type="GO" id="GO:0009423">
    <property type="term" value="P:chorismate biosynthetic process"/>
    <property type="evidence" value="ECO:0007669"/>
    <property type="project" value="UniProtKB-UniRule"/>
</dbReference>
<dbReference type="Pfam" id="PF08501">
    <property type="entry name" value="Shikimate_dh_N"/>
    <property type="match status" value="1"/>
</dbReference>
<protein>
    <recommendedName>
        <fullName evidence="2 8">Shikimate dehydrogenase (NADP(+))</fullName>
        <shortName evidence="8">SDH</shortName>
        <ecNumber evidence="2 8">1.1.1.25</ecNumber>
    </recommendedName>
</protein>
<dbReference type="PATRIC" id="fig|454.4.peg.1107"/>
<dbReference type="GO" id="GO:0009073">
    <property type="term" value="P:aromatic amino acid family biosynthetic process"/>
    <property type="evidence" value="ECO:0007669"/>
    <property type="project" value="UniProtKB-KW"/>
</dbReference>
<dbReference type="InterPro" id="IPR011342">
    <property type="entry name" value="Shikimate_DH"/>
</dbReference>
<feature type="domain" description="SDH C-terminal" evidence="11">
    <location>
        <begin position="233"/>
        <end position="262"/>
    </location>
</feature>
<dbReference type="Proteomes" id="UP000054761">
    <property type="component" value="Unassembled WGS sequence"/>
</dbReference>
<evidence type="ECO:0000256" key="6">
    <source>
        <dbReference type="ARBA" id="ARBA00023141"/>
    </source>
</evidence>
<feature type="binding site" evidence="8">
    <location>
        <begin position="149"/>
        <end position="154"/>
    </location>
    <ligand>
        <name>NADP(+)</name>
        <dbReference type="ChEBI" id="CHEBI:58349"/>
    </ligand>
</feature>
<keyword evidence="13" id="KW-1185">Reference proteome</keyword>
<dbReference type="EMBL" id="LNYH01000050">
    <property type="protein sequence ID" value="KTD26962.1"/>
    <property type="molecule type" value="Genomic_DNA"/>
</dbReference>
<dbReference type="PANTHER" id="PTHR21089">
    <property type="entry name" value="SHIKIMATE DEHYDROGENASE"/>
    <property type="match status" value="1"/>
</dbReference>
<feature type="binding site" evidence="8">
    <location>
        <position position="233"/>
    </location>
    <ligand>
        <name>NADP(+)</name>
        <dbReference type="ChEBI" id="CHEBI:58349"/>
    </ligand>
</feature>
<feature type="binding site" evidence="8">
    <location>
        <position position="211"/>
    </location>
    <ligand>
        <name>shikimate</name>
        <dbReference type="ChEBI" id="CHEBI:36208"/>
    </ligand>
</feature>
<feature type="binding site" evidence="8">
    <location>
        <position position="102"/>
    </location>
    <ligand>
        <name>shikimate</name>
        <dbReference type="ChEBI" id="CHEBI:36208"/>
    </ligand>
</feature>
<dbReference type="NCBIfam" id="TIGR00507">
    <property type="entry name" value="aroE"/>
    <property type="match status" value="1"/>
</dbReference>
<evidence type="ECO:0000256" key="5">
    <source>
        <dbReference type="ARBA" id="ARBA00023002"/>
    </source>
</evidence>
<keyword evidence="4 8" id="KW-0521">NADP</keyword>
<comment type="caution">
    <text evidence="8">Lacks conserved residue(s) required for the propagation of feature annotation.</text>
</comment>
<dbReference type="GO" id="GO:0050661">
    <property type="term" value="F:NADP binding"/>
    <property type="evidence" value="ECO:0007669"/>
    <property type="project" value="InterPro"/>
</dbReference>
<dbReference type="AlphaFoldDB" id="A0A0W0W418"/>
<feature type="binding site" evidence="8">
    <location>
        <begin position="125"/>
        <end position="129"/>
    </location>
    <ligand>
        <name>NADP(+)</name>
        <dbReference type="ChEBI" id="CHEBI:58349"/>
    </ligand>
</feature>
<comment type="pathway">
    <text evidence="1 8">Metabolic intermediate biosynthesis; chorismate biosynthesis; chorismate from D-erythrose 4-phosphate and phosphoenolpyruvate: step 4/7.</text>
</comment>
<feature type="domain" description="Shikimate dehydrogenase substrate binding N-terminal" evidence="10">
    <location>
        <begin position="7"/>
        <end position="89"/>
    </location>
</feature>
<dbReference type="SUPFAM" id="SSF51735">
    <property type="entry name" value="NAD(P)-binding Rossmann-fold domains"/>
    <property type="match status" value="1"/>
</dbReference>
<keyword evidence="3 8" id="KW-0028">Amino-acid biosynthesis</keyword>
<dbReference type="EC" id="1.1.1.25" evidence="2 8"/>
<dbReference type="PANTHER" id="PTHR21089:SF1">
    <property type="entry name" value="BIFUNCTIONAL 3-DEHYDROQUINATE DEHYDRATASE_SHIKIMATE DEHYDROGENASE, CHLOROPLASTIC"/>
    <property type="match status" value="1"/>
</dbReference>
<evidence type="ECO:0000256" key="8">
    <source>
        <dbReference type="HAMAP-Rule" id="MF_00222"/>
    </source>
</evidence>
<feature type="active site" description="Proton acceptor" evidence="8">
    <location>
        <position position="66"/>
    </location>
</feature>
<dbReference type="FunFam" id="3.40.50.10860:FF:000006">
    <property type="entry name" value="Shikimate dehydrogenase (NADP(+))"/>
    <property type="match status" value="1"/>
</dbReference>
<comment type="subunit">
    <text evidence="8">Homodimer.</text>
</comment>
<feature type="binding site" evidence="8">
    <location>
        <position position="209"/>
    </location>
    <ligand>
        <name>NADP(+)</name>
        <dbReference type="ChEBI" id="CHEBI:58349"/>
    </ligand>
</feature>
<comment type="similarity">
    <text evidence="8">Belongs to the shikimate dehydrogenase family.</text>
</comment>
<keyword evidence="5 8" id="KW-0560">Oxidoreductase</keyword>
<feature type="binding site" evidence="8">
    <location>
        <position position="62"/>
    </location>
    <ligand>
        <name>shikimate</name>
        <dbReference type="ChEBI" id="CHEBI:36208"/>
    </ligand>
</feature>
<evidence type="ECO:0000313" key="12">
    <source>
        <dbReference type="EMBL" id="KTD26962.1"/>
    </source>
</evidence>
<dbReference type="InterPro" id="IPR006151">
    <property type="entry name" value="Shikm_DH/Glu-tRNA_Rdtase"/>
</dbReference>
<evidence type="ECO:0000256" key="3">
    <source>
        <dbReference type="ARBA" id="ARBA00022605"/>
    </source>
</evidence>
<evidence type="ECO:0000256" key="4">
    <source>
        <dbReference type="ARBA" id="ARBA00022857"/>
    </source>
</evidence>
<dbReference type="GO" id="GO:0008652">
    <property type="term" value="P:amino acid biosynthetic process"/>
    <property type="evidence" value="ECO:0007669"/>
    <property type="project" value="UniProtKB-KW"/>
</dbReference>
<evidence type="ECO:0000259" key="10">
    <source>
        <dbReference type="Pfam" id="PF08501"/>
    </source>
</evidence>
<evidence type="ECO:0000256" key="7">
    <source>
        <dbReference type="ARBA" id="ARBA00049442"/>
    </source>
</evidence>
<name>A0A0W0W418_9GAMM</name>
<dbReference type="NCBIfam" id="NF001310">
    <property type="entry name" value="PRK00258.1-2"/>
    <property type="match status" value="1"/>
</dbReference>
<dbReference type="GO" id="GO:0005829">
    <property type="term" value="C:cytosol"/>
    <property type="evidence" value="ECO:0007669"/>
    <property type="project" value="TreeGrafter"/>
</dbReference>
<dbReference type="RefSeq" id="WP_058501389.1">
    <property type="nucleotide sequence ID" value="NZ_CAAAJA010000040.1"/>
</dbReference>